<feature type="region of interest" description="Disordered" evidence="1">
    <location>
        <begin position="152"/>
        <end position="197"/>
    </location>
</feature>
<organism evidence="3 4">
    <name type="scientific">Nelumbo nucifera</name>
    <name type="common">Sacred lotus</name>
    <dbReference type="NCBI Taxonomy" id="4432"/>
    <lineage>
        <taxon>Eukaryota</taxon>
        <taxon>Viridiplantae</taxon>
        <taxon>Streptophyta</taxon>
        <taxon>Embryophyta</taxon>
        <taxon>Tracheophyta</taxon>
        <taxon>Spermatophyta</taxon>
        <taxon>Magnoliopsida</taxon>
        <taxon>Proteales</taxon>
        <taxon>Nelumbonaceae</taxon>
        <taxon>Nelumbo</taxon>
    </lineage>
</organism>
<dbReference type="OrthoDB" id="618098at2759"/>
<evidence type="ECO:0000256" key="1">
    <source>
        <dbReference type="SAM" id="MobiDB-lite"/>
    </source>
</evidence>
<reference evidence="4" key="1">
    <citation type="submission" date="2025-08" db="UniProtKB">
        <authorList>
            <consortium name="RefSeq"/>
        </authorList>
    </citation>
    <scope>IDENTIFICATION</scope>
</reference>
<sequence length="197" mass="22980">MIGKDKEKKQPNRQNRVWTKVKDEKLVWGLMMLAQTRMWRADNGTFKAGYLVQLEKYMEENPPRCRLKATPHIESRVKHMKRQYGAICEMLGPNCSGFGWDDIKKCITCEGVFNGWVKSRPYTKGLRNNHFPFLDELSIIFGRDKAIWEHAETSSDAVEAVDREEQSNYQPMEDEPINEGEAQHDGLEFFQEDNMTS</sequence>
<dbReference type="GeneID" id="104602211"/>
<keyword evidence="3" id="KW-1185">Reference proteome</keyword>
<dbReference type="Proteomes" id="UP000189703">
    <property type="component" value="Unplaced"/>
</dbReference>
<dbReference type="OMA" id="KCHASIA"/>
<dbReference type="Pfam" id="PF12776">
    <property type="entry name" value="Myb_DNA-bind_3"/>
    <property type="match status" value="1"/>
</dbReference>
<evidence type="ECO:0000313" key="3">
    <source>
        <dbReference type="Proteomes" id="UP000189703"/>
    </source>
</evidence>
<evidence type="ECO:0000313" key="4">
    <source>
        <dbReference type="RefSeq" id="XP_010264125.1"/>
    </source>
</evidence>
<dbReference type="PANTHER" id="PTHR46250">
    <property type="entry name" value="MYB/SANT-LIKE DNA-BINDING DOMAIN PROTEIN-RELATED"/>
    <property type="match status" value="1"/>
</dbReference>
<gene>
    <name evidence="4" type="primary">LOC104602211</name>
</gene>
<dbReference type="KEGG" id="nnu:104602211"/>
<dbReference type="eggNOG" id="ENOG502S2HS">
    <property type="taxonomic scope" value="Eukaryota"/>
</dbReference>
<proteinExistence type="predicted"/>
<feature type="domain" description="Myb/SANT-like" evidence="2">
    <location>
        <begin position="18"/>
        <end position="110"/>
    </location>
</feature>
<dbReference type="InterPro" id="IPR024752">
    <property type="entry name" value="Myb/SANT-like_dom"/>
</dbReference>
<dbReference type="PANTHER" id="PTHR46250:SF18">
    <property type="entry name" value="MYB_SANT-LIKE DOMAIN-CONTAINING PROTEIN"/>
    <property type="match status" value="1"/>
</dbReference>
<accession>A0A1U8A9M7</accession>
<dbReference type="AlphaFoldDB" id="A0A1U8A9M7"/>
<protein>
    <submittedName>
        <fullName evidence="4">Uncharacterized protein LOC104602211</fullName>
    </submittedName>
</protein>
<evidence type="ECO:0000259" key="2">
    <source>
        <dbReference type="Pfam" id="PF12776"/>
    </source>
</evidence>
<name>A0A1U8A9M7_NELNU</name>
<dbReference type="RefSeq" id="XP_010264125.1">
    <property type="nucleotide sequence ID" value="XM_010265823.1"/>
</dbReference>
<dbReference type="InParanoid" id="A0A1U8A9M7"/>